<organism evidence="1 2">
    <name type="scientific">Lithospermum erythrorhizon</name>
    <name type="common">Purple gromwell</name>
    <name type="synonym">Lithospermum officinale var. erythrorhizon</name>
    <dbReference type="NCBI Taxonomy" id="34254"/>
    <lineage>
        <taxon>Eukaryota</taxon>
        <taxon>Viridiplantae</taxon>
        <taxon>Streptophyta</taxon>
        <taxon>Embryophyta</taxon>
        <taxon>Tracheophyta</taxon>
        <taxon>Spermatophyta</taxon>
        <taxon>Magnoliopsida</taxon>
        <taxon>eudicotyledons</taxon>
        <taxon>Gunneridae</taxon>
        <taxon>Pentapetalae</taxon>
        <taxon>asterids</taxon>
        <taxon>lamiids</taxon>
        <taxon>Boraginales</taxon>
        <taxon>Boraginaceae</taxon>
        <taxon>Boraginoideae</taxon>
        <taxon>Lithospermeae</taxon>
        <taxon>Lithospermum</taxon>
    </lineage>
</organism>
<evidence type="ECO:0008006" key="3">
    <source>
        <dbReference type="Google" id="ProtNLM"/>
    </source>
</evidence>
<keyword evidence="2" id="KW-1185">Reference proteome</keyword>
<dbReference type="Proteomes" id="UP001454036">
    <property type="component" value="Unassembled WGS sequence"/>
</dbReference>
<proteinExistence type="predicted"/>
<dbReference type="InterPro" id="IPR052343">
    <property type="entry name" value="Retrotransposon-Effector_Assoc"/>
</dbReference>
<reference evidence="1 2" key="1">
    <citation type="submission" date="2024-01" db="EMBL/GenBank/DDBJ databases">
        <title>The complete chloroplast genome sequence of Lithospermum erythrorhizon: insights into the phylogenetic relationship among Boraginaceae species and the maternal lineages of purple gromwells.</title>
        <authorList>
            <person name="Okada T."/>
            <person name="Watanabe K."/>
        </authorList>
    </citation>
    <scope>NUCLEOTIDE SEQUENCE [LARGE SCALE GENOMIC DNA]</scope>
</reference>
<dbReference type="EMBL" id="BAABME010020563">
    <property type="protein sequence ID" value="GAA0160765.1"/>
    <property type="molecule type" value="Genomic_DNA"/>
</dbReference>
<dbReference type="AlphaFoldDB" id="A0AAV3Q9T8"/>
<name>A0AAV3Q9T8_LITER</name>
<dbReference type="PANTHER" id="PTHR46890:SF48">
    <property type="entry name" value="RNA-DIRECTED DNA POLYMERASE"/>
    <property type="match status" value="1"/>
</dbReference>
<gene>
    <name evidence="1" type="ORF">LIER_39097</name>
</gene>
<dbReference type="PANTHER" id="PTHR46890">
    <property type="entry name" value="NON-LTR RETROLELEMENT REVERSE TRANSCRIPTASE-LIKE PROTEIN-RELATED"/>
    <property type="match status" value="1"/>
</dbReference>
<accession>A0AAV3Q9T8</accession>
<comment type="caution">
    <text evidence="1">The sequence shown here is derived from an EMBL/GenBank/DDBJ whole genome shotgun (WGS) entry which is preliminary data.</text>
</comment>
<protein>
    <recommendedName>
        <fullName evidence="3">Reverse transcriptase domain-containing protein</fullName>
    </recommendedName>
</protein>
<evidence type="ECO:0000313" key="2">
    <source>
        <dbReference type="Proteomes" id="UP001454036"/>
    </source>
</evidence>
<evidence type="ECO:0000313" key="1">
    <source>
        <dbReference type="EMBL" id="GAA0160765.1"/>
    </source>
</evidence>
<sequence>MHTDKSPGPDGFSAGFFQSNWNLVGDVVINATLDFLNNGHLLKEINNTFITLILKIDNPTRLVNFRPISLCNTIYKISSKTLANRLKSHLNFVFSPFQTGFINGRLIQDSVI</sequence>